<name>A0A384JIJ5_BOTFB</name>
<dbReference type="AlphaFoldDB" id="A0A384JIJ5"/>
<organism evidence="1 2">
    <name type="scientific">Botryotinia fuckeliana (strain B05.10)</name>
    <name type="common">Noble rot fungus</name>
    <name type="synonym">Botrytis cinerea</name>
    <dbReference type="NCBI Taxonomy" id="332648"/>
    <lineage>
        <taxon>Eukaryota</taxon>
        <taxon>Fungi</taxon>
        <taxon>Dikarya</taxon>
        <taxon>Ascomycota</taxon>
        <taxon>Pezizomycotina</taxon>
        <taxon>Leotiomycetes</taxon>
        <taxon>Helotiales</taxon>
        <taxon>Sclerotiniaceae</taxon>
        <taxon>Botrytis</taxon>
    </lineage>
</organism>
<evidence type="ECO:0000313" key="2">
    <source>
        <dbReference type="Proteomes" id="UP000001798"/>
    </source>
</evidence>
<dbReference type="RefSeq" id="XP_001559576.1">
    <property type="nucleotide sequence ID" value="XM_001559526.2"/>
</dbReference>
<dbReference type="VEuPathDB" id="FungiDB:Bcin05g06380"/>
<accession>A0A384JIJ5</accession>
<dbReference type="OrthoDB" id="3508181at2759"/>
<protein>
    <submittedName>
        <fullName evidence="1">Uncharacterized protein</fullName>
    </submittedName>
</protein>
<dbReference type="Proteomes" id="UP000001798">
    <property type="component" value="Chromosome 5"/>
</dbReference>
<sequence>MGNKNNRGQGQLVPMSVKIAQQQMAEKDAAHKKWVAQKEANRKQWAEKQAEWKQRQFEKKLAYEHRQFEKKMADEQRKLEKSISVQLTKEIAATIQFECIQKHYALVLNQNGDDRELVINLNFVADPPTDMMALMQVLPEYSRAINKVQVKLIQPIQHGSRAIYNQRVENMNKLVEQLDTFPLTELNVLIDVNSADSFQQFKLAAAFHGLYMDDWTMEYQIMAGSDRYPVDRYSSYGKRLRGVYRTEFCNQ</sequence>
<evidence type="ECO:0000313" key="1">
    <source>
        <dbReference type="EMBL" id="ATZ50271.1"/>
    </source>
</evidence>
<reference evidence="1 2" key="3">
    <citation type="journal article" date="2017" name="Mol. Plant Pathol.">
        <title>A gapless genome sequence of the fungus Botrytis cinerea.</title>
        <authorList>
            <person name="Van Kan J.A."/>
            <person name="Stassen J.H."/>
            <person name="Mosbach A."/>
            <person name="Van Der Lee T.A."/>
            <person name="Faino L."/>
            <person name="Farmer A.D."/>
            <person name="Papasotiriou D.G."/>
            <person name="Zhou S."/>
            <person name="Seidl M.F."/>
            <person name="Cottam E."/>
            <person name="Edel D."/>
            <person name="Hahn M."/>
            <person name="Schwartz D.C."/>
            <person name="Dietrich R.A."/>
            <person name="Widdison S."/>
            <person name="Scalliet G."/>
        </authorList>
    </citation>
    <scope>NUCLEOTIDE SEQUENCE [LARGE SCALE GENOMIC DNA]</scope>
    <source>
        <strain evidence="1 2">B05.10</strain>
    </source>
</reference>
<reference evidence="1 2" key="1">
    <citation type="journal article" date="2011" name="PLoS Genet.">
        <title>Genomic analysis of the necrotrophic fungal pathogens Sclerotinia sclerotiorum and Botrytis cinerea.</title>
        <authorList>
            <person name="Amselem J."/>
            <person name="Cuomo C.A."/>
            <person name="van Kan J.A."/>
            <person name="Viaud M."/>
            <person name="Benito E.P."/>
            <person name="Couloux A."/>
            <person name="Coutinho P.M."/>
            <person name="de Vries R.P."/>
            <person name="Dyer P.S."/>
            <person name="Fillinger S."/>
            <person name="Fournier E."/>
            <person name="Gout L."/>
            <person name="Hahn M."/>
            <person name="Kohn L."/>
            <person name="Lapalu N."/>
            <person name="Plummer K.M."/>
            <person name="Pradier J.M."/>
            <person name="Quevillon E."/>
            <person name="Sharon A."/>
            <person name="Simon A."/>
            <person name="ten Have A."/>
            <person name="Tudzynski B."/>
            <person name="Tudzynski P."/>
            <person name="Wincker P."/>
            <person name="Andrew M."/>
            <person name="Anthouard V."/>
            <person name="Beever R.E."/>
            <person name="Beffa R."/>
            <person name="Benoit I."/>
            <person name="Bouzid O."/>
            <person name="Brault B."/>
            <person name="Chen Z."/>
            <person name="Choquer M."/>
            <person name="Collemare J."/>
            <person name="Cotton P."/>
            <person name="Danchin E.G."/>
            <person name="Da Silva C."/>
            <person name="Gautier A."/>
            <person name="Giraud C."/>
            <person name="Giraud T."/>
            <person name="Gonzalez C."/>
            <person name="Grossetete S."/>
            <person name="Guldener U."/>
            <person name="Henrissat B."/>
            <person name="Howlett B.J."/>
            <person name="Kodira C."/>
            <person name="Kretschmer M."/>
            <person name="Lappartient A."/>
            <person name="Leroch M."/>
            <person name="Levis C."/>
            <person name="Mauceli E."/>
            <person name="Neuveglise C."/>
            <person name="Oeser B."/>
            <person name="Pearson M."/>
            <person name="Poulain J."/>
            <person name="Poussereau N."/>
            <person name="Quesneville H."/>
            <person name="Rascle C."/>
            <person name="Schumacher J."/>
            <person name="Segurens B."/>
            <person name="Sexton A."/>
            <person name="Silva E."/>
            <person name="Sirven C."/>
            <person name="Soanes D.M."/>
            <person name="Talbot N.J."/>
            <person name="Templeton M."/>
            <person name="Yandava C."/>
            <person name="Yarden O."/>
            <person name="Zeng Q."/>
            <person name="Rollins J.A."/>
            <person name="Lebrun M.H."/>
            <person name="Dickman M."/>
        </authorList>
    </citation>
    <scope>NUCLEOTIDE SEQUENCE [LARGE SCALE GENOMIC DNA]</scope>
    <source>
        <strain evidence="1 2">B05.10</strain>
    </source>
</reference>
<dbReference type="OMA" id="FECIQKH"/>
<reference evidence="1 2" key="2">
    <citation type="journal article" date="2012" name="Eukaryot. Cell">
        <title>Genome update of Botrytis cinerea strains B05.10 and T4.</title>
        <authorList>
            <person name="Staats M."/>
            <person name="van Kan J.A."/>
        </authorList>
    </citation>
    <scope>NUCLEOTIDE SEQUENCE [LARGE SCALE GENOMIC DNA]</scope>
    <source>
        <strain evidence="1 2">B05.10</strain>
    </source>
</reference>
<dbReference type="GeneID" id="5440228"/>
<dbReference type="EMBL" id="CP009809">
    <property type="protein sequence ID" value="ATZ50271.1"/>
    <property type="molecule type" value="Genomic_DNA"/>
</dbReference>
<proteinExistence type="predicted"/>
<dbReference type="KEGG" id="bfu:BCIN_05g06380"/>
<gene>
    <name evidence="1" type="ORF">BCIN_05g06380</name>
</gene>
<keyword evidence="2" id="KW-1185">Reference proteome</keyword>